<comment type="caution">
    <text evidence="1">The sequence shown here is derived from an EMBL/GenBank/DDBJ whole genome shotgun (WGS) entry which is preliminary data.</text>
</comment>
<protein>
    <submittedName>
        <fullName evidence="1">Uncharacterized protein</fullName>
    </submittedName>
</protein>
<dbReference type="EMBL" id="JAWDJW010007515">
    <property type="protein sequence ID" value="KAK3062008.1"/>
    <property type="molecule type" value="Genomic_DNA"/>
</dbReference>
<reference evidence="1" key="1">
    <citation type="submission" date="2024-09" db="EMBL/GenBank/DDBJ databases">
        <title>Black Yeasts Isolated from many extreme environments.</title>
        <authorList>
            <person name="Coleine C."/>
            <person name="Stajich J.E."/>
            <person name="Selbmann L."/>
        </authorList>
    </citation>
    <scope>NUCLEOTIDE SEQUENCE</scope>
    <source>
        <strain evidence="1">CCFEE 5737</strain>
    </source>
</reference>
<sequence length="404" mass="45227">MDISFSIASQMLRLGKNAAIGPAPWMAPVFMVHFFGPALLLEFLWEFSNMTFTLFMAQEPLKKGKPITDQANDPNQILMLGLRAQNETPKNMAFWELGLITQRFDARRQSIFFESDRKPASTWSQILQVCLVEISSINTRIHNYTNPPPPPKPASLEPQQNEIKSLPRIAPPPKEDNIFAAPSPTKTPRDALEVGLTNFAKSIGNSPNSPLPLKAERQKLLEYGSQTLLTDERRAKLQPENIQGGFKGAVLYVIGNPYMEMFRSLFRNRATTVVCGSPYSRLSSILYAIDALTNLTLASLKEDTYGLVQKDVATIIRSFATTIKTLDRFLKTLDVHWTDVGFSEEDRKKVPEVNAIVGALKDGLRKVLVAWGEYLDSVGLSKAEINEAKVLVREESQMAERRLG</sequence>
<accession>A0ACC3D543</accession>
<proteinExistence type="predicted"/>
<name>A0ACC3D543_9PEZI</name>
<gene>
    <name evidence="1" type="ORF">LTS18_004994</name>
</gene>
<dbReference type="Proteomes" id="UP001186974">
    <property type="component" value="Unassembled WGS sequence"/>
</dbReference>
<organism evidence="1 2">
    <name type="scientific">Coniosporium uncinatum</name>
    <dbReference type="NCBI Taxonomy" id="93489"/>
    <lineage>
        <taxon>Eukaryota</taxon>
        <taxon>Fungi</taxon>
        <taxon>Dikarya</taxon>
        <taxon>Ascomycota</taxon>
        <taxon>Pezizomycotina</taxon>
        <taxon>Dothideomycetes</taxon>
        <taxon>Dothideomycetes incertae sedis</taxon>
        <taxon>Coniosporium</taxon>
    </lineage>
</organism>
<evidence type="ECO:0000313" key="1">
    <source>
        <dbReference type="EMBL" id="KAK3062008.1"/>
    </source>
</evidence>
<evidence type="ECO:0000313" key="2">
    <source>
        <dbReference type="Proteomes" id="UP001186974"/>
    </source>
</evidence>
<keyword evidence="2" id="KW-1185">Reference proteome</keyword>